<evidence type="ECO:0000313" key="1">
    <source>
        <dbReference type="EMBL" id="TPX17485.1"/>
    </source>
</evidence>
<organism evidence="1 2">
    <name type="scientific">Thyridium curvatum</name>
    <dbReference type="NCBI Taxonomy" id="1093900"/>
    <lineage>
        <taxon>Eukaryota</taxon>
        <taxon>Fungi</taxon>
        <taxon>Dikarya</taxon>
        <taxon>Ascomycota</taxon>
        <taxon>Pezizomycotina</taxon>
        <taxon>Sordariomycetes</taxon>
        <taxon>Sordariomycetidae</taxon>
        <taxon>Thyridiales</taxon>
        <taxon>Thyridiaceae</taxon>
        <taxon>Thyridium</taxon>
    </lineage>
</organism>
<dbReference type="STRING" id="1093900.A0A507B2Z8"/>
<dbReference type="OrthoDB" id="2150604at2759"/>
<evidence type="ECO:0008006" key="3">
    <source>
        <dbReference type="Google" id="ProtNLM"/>
    </source>
</evidence>
<reference evidence="1 2" key="1">
    <citation type="submission" date="2019-06" db="EMBL/GenBank/DDBJ databases">
        <title>Draft genome sequence of the filamentous fungus Phialemoniopsis curvata isolated from diesel fuel.</title>
        <authorList>
            <person name="Varaljay V.A."/>
            <person name="Lyon W.J."/>
            <person name="Crouch A.L."/>
            <person name="Drake C.E."/>
            <person name="Hollomon J.M."/>
            <person name="Nadeau L.J."/>
            <person name="Nunn H.S."/>
            <person name="Stevenson B.S."/>
            <person name="Bojanowski C.L."/>
            <person name="Crookes-Goodson W.J."/>
        </authorList>
    </citation>
    <scope>NUCLEOTIDE SEQUENCE [LARGE SCALE GENOMIC DNA]</scope>
    <source>
        <strain evidence="1 2">D216</strain>
    </source>
</reference>
<dbReference type="AlphaFoldDB" id="A0A507B2Z8"/>
<dbReference type="RefSeq" id="XP_030999196.1">
    <property type="nucleotide sequence ID" value="XM_031137394.1"/>
</dbReference>
<proteinExistence type="predicted"/>
<protein>
    <recommendedName>
        <fullName evidence="3">Ribosomal protein L9 domain-containing protein</fullName>
    </recommendedName>
</protein>
<comment type="caution">
    <text evidence="1">The sequence shown here is derived from an EMBL/GenBank/DDBJ whole genome shotgun (WGS) entry which is preliminary data.</text>
</comment>
<name>A0A507B2Z8_9PEZI</name>
<dbReference type="InParanoid" id="A0A507B2Z8"/>
<sequence>MVAPLFGRAPTCLGCLRRSLATAGVESSWLASAVVRTQVRGKKSKQSPDQGVVVRLLEDIPKFGRKGELHPIPGRGDKTDRGLTIRANDHADAIFRIDRGRMRNLWYPSGKAEYMTATRFSELGLSRGEAIGERDPMFGSFAPPEVDESDDFELSSIQIRTMSPERTAELLESHLPQTLTFARKPINAQQPAAAAAAEPAAPPRSPLLAARAAVSTGAPAAAPEPTPEEAAEAAAAALAIFGSVSTHDVAATVRQILARADPEAGAVAVVEARDVKFVGLEDGVDRVKALGRWEVDILPGKGAAPVRKVVEIVAEE</sequence>
<evidence type="ECO:0000313" key="2">
    <source>
        <dbReference type="Proteomes" id="UP000319257"/>
    </source>
</evidence>
<dbReference type="Proteomes" id="UP000319257">
    <property type="component" value="Unassembled WGS sequence"/>
</dbReference>
<dbReference type="GeneID" id="41970575"/>
<accession>A0A507B2Z8</accession>
<gene>
    <name evidence="1" type="ORF">E0L32_003128</name>
</gene>
<dbReference type="EMBL" id="SKBQ01000013">
    <property type="protein sequence ID" value="TPX17485.1"/>
    <property type="molecule type" value="Genomic_DNA"/>
</dbReference>
<keyword evidence="2" id="KW-1185">Reference proteome</keyword>